<name>A0A6C1B7I4_9RHOO</name>
<proteinExistence type="predicted"/>
<dbReference type="KEGG" id="azq:G3580_17900"/>
<accession>A0A6C1B7I4</accession>
<sequence length="124" mass="13593">MDLDTLRAQATAHLILHTPALERGAAQLVDECLASARKAFHTDFIRQLGPQAWAEITLIYFKHFVDTGVDVPVGDMFAAVIRDSIHIRRMDMLTLALAQHKQAAAAQAHKPTLSVVKDDQVAGP</sequence>
<organism evidence="1 2">
    <name type="scientific">Nitrogeniibacter mangrovi</name>
    <dbReference type="NCBI Taxonomy" id="2016596"/>
    <lineage>
        <taxon>Bacteria</taxon>
        <taxon>Pseudomonadati</taxon>
        <taxon>Pseudomonadota</taxon>
        <taxon>Betaproteobacteria</taxon>
        <taxon>Rhodocyclales</taxon>
        <taxon>Zoogloeaceae</taxon>
        <taxon>Nitrogeniibacter</taxon>
    </lineage>
</organism>
<dbReference type="Proteomes" id="UP000501991">
    <property type="component" value="Chromosome"/>
</dbReference>
<gene>
    <name evidence="1" type="ORF">G3580_17900</name>
</gene>
<protein>
    <submittedName>
        <fullName evidence="1">Uncharacterized protein</fullName>
    </submittedName>
</protein>
<reference evidence="1 2" key="1">
    <citation type="submission" date="2020-02" db="EMBL/GenBank/DDBJ databases">
        <title>Nitrogenibacter mangrovi gen. nov., sp. nov. isolated from mangrove sediment, a denitrifying betaproteobacterium.</title>
        <authorList>
            <person name="Liao H."/>
            <person name="Tian Y."/>
        </authorList>
    </citation>
    <scope>NUCLEOTIDE SEQUENCE [LARGE SCALE GENOMIC DNA]</scope>
    <source>
        <strain evidence="1 2">M9-3-2</strain>
    </source>
</reference>
<keyword evidence="2" id="KW-1185">Reference proteome</keyword>
<evidence type="ECO:0000313" key="1">
    <source>
        <dbReference type="EMBL" id="QID19323.1"/>
    </source>
</evidence>
<dbReference type="RefSeq" id="WP_173767812.1">
    <property type="nucleotide sequence ID" value="NZ_CP048836.1"/>
</dbReference>
<evidence type="ECO:0000313" key="2">
    <source>
        <dbReference type="Proteomes" id="UP000501991"/>
    </source>
</evidence>
<dbReference type="AlphaFoldDB" id="A0A6C1B7I4"/>
<dbReference type="EMBL" id="CP048836">
    <property type="protein sequence ID" value="QID19323.1"/>
    <property type="molecule type" value="Genomic_DNA"/>
</dbReference>